<dbReference type="PRINTS" id="PR00368">
    <property type="entry name" value="FADPNR"/>
</dbReference>
<dbReference type="Pfam" id="PF07992">
    <property type="entry name" value="Pyr_redox_2"/>
    <property type="match status" value="1"/>
</dbReference>
<keyword evidence="4" id="KW-0560">Oxidoreductase</keyword>
<dbReference type="PANTHER" id="PTHR43557">
    <property type="entry name" value="APOPTOSIS-INDUCING FACTOR 1"/>
    <property type="match status" value="1"/>
</dbReference>
<evidence type="ECO:0000256" key="3">
    <source>
        <dbReference type="ARBA" id="ARBA00022827"/>
    </source>
</evidence>
<dbReference type="OrthoDB" id="4475657at2"/>
<evidence type="ECO:0000259" key="6">
    <source>
        <dbReference type="Pfam" id="PF14759"/>
    </source>
</evidence>
<dbReference type="GO" id="GO:0016651">
    <property type="term" value="F:oxidoreductase activity, acting on NAD(P)H"/>
    <property type="evidence" value="ECO:0007669"/>
    <property type="project" value="TreeGrafter"/>
</dbReference>
<accession>A0A1W2FZZ1</accession>
<dbReference type="InterPro" id="IPR050446">
    <property type="entry name" value="FAD-oxidoreductase/Apoptosis"/>
</dbReference>
<dbReference type="GO" id="GO:0005737">
    <property type="term" value="C:cytoplasm"/>
    <property type="evidence" value="ECO:0007669"/>
    <property type="project" value="TreeGrafter"/>
</dbReference>
<keyword evidence="8" id="KW-1185">Reference proteome</keyword>
<evidence type="ECO:0000256" key="2">
    <source>
        <dbReference type="ARBA" id="ARBA00022630"/>
    </source>
</evidence>
<keyword evidence="2" id="KW-0285">Flavoprotein</keyword>
<name>A0A1W2FZZ1_KIBAR</name>
<dbReference type="GO" id="GO:0051213">
    <property type="term" value="F:dioxygenase activity"/>
    <property type="evidence" value="ECO:0007669"/>
    <property type="project" value="UniProtKB-KW"/>
</dbReference>
<dbReference type="InterPro" id="IPR016156">
    <property type="entry name" value="FAD/NAD-linked_Rdtase_dimer_sf"/>
</dbReference>
<dbReference type="AlphaFoldDB" id="A0A1W2FZZ1"/>
<reference evidence="7 8" key="1">
    <citation type="submission" date="2017-04" db="EMBL/GenBank/DDBJ databases">
        <authorList>
            <person name="Afonso C.L."/>
            <person name="Miller P.J."/>
            <person name="Scott M.A."/>
            <person name="Spackman E."/>
            <person name="Goraichik I."/>
            <person name="Dimitrov K.M."/>
            <person name="Suarez D.L."/>
            <person name="Swayne D.E."/>
        </authorList>
    </citation>
    <scope>NUCLEOTIDE SEQUENCE [LARGE SCALE GENOMIC DNA]</scope>
    <source>
        <strain evidence="7 8">DSM 43828</strain>
    </source>
</reference>
<evidence type="ECO:0000256" key="1">
    <source>
        <dbReference type="ARBA" id="ARBA00001974"/>
    </source>
</evidence>
<comment type="cofactor">
    <cofactor evidence="1">
        <name>FAD</name>
        <dbReference type="ChEBI" id="CHEBI:57692"/>
    </cofactor>
</comment>
<proteinExistence type="predicted"/>
<evidence type="ECO:0000313" key="8">
    <source>
        <dbReference type="Proteomes" id="UP000192674"/>
    </source>
</evidence>
<evidence type="ECO:0000259" key="5">
    <source>
        <dbReference type="Pfam" id="PF07992"/>
    </source>
</evidence>
<evidence type="ECO:0000313" key="7">
    <source>
        <dbReference type="EMBL" id="SMD27302.1"/>
    </source>
</evidence>
<dbReference type="SUPFAM" id="SSF51905">
    <property type="entry name" value="FAD/NAD(P)-binding domain"/>
    <property type="match status" value="2"/>
</dbReference>
<dbReference type="InterPro" id="IPR036188">
    <property type="entry name" value="FAD/NAD-bd_sf"/>
</dbReference>
<sequence length="419" mass="43829">MTGHLLVVGAGQAGVQLASSARELGWQGPITVVGAEPHAPYARPPLSKAFPRRTADSLSLRSDGFYSENTIGLVLDEHVEHLDLTGRGAGTATAASGRRWSFDRLVLATGAVPGRLPIEGAHLDGVLVLRDIHDAEVLTRYLSTVENLVVVGGGFIGLEVAASAAAVGVRTTVVEAAPALMNRVVSTDTAKVVEAAHRAAGIRVLTGVRPRRFIGGNHGAVTAVELDDGVRLPAQLVLVGVGARPRDELARAAGLHCDDGIVVDAFSLASDGHTIAIGDCANLPDPSPIPRPARRLRLESVDNAVEQARAAATTLVGSPQPYRGVPWFWSDQGSLKLQIAGLACASDDVVVRTGSRPGQHTALRYRDGHLVAAECVNSPADFLVVRKALTRSMTLPRDAAADTTVPLKKHLVVGTTDSC</sequence>
<feature type="domain" description="Reductase C-terminal" evidence="6">
    <location>
        <begin position="327"/>
        <end position="410"/>
    </location>
</feature>
<dbReference type="InterPro" id="IPR028202">
    <property type="entry name" value="Reductase_C"/>
</dbReference>
<dbReference type="EMBL" id="FWXV01000022">
    <property type="protein sequence ID" value="SMD27302.1"/>
    <property type="molecule type" value="Genomic_DNA"/>
</dbReference>
<dbReference type="Pfam" id="PF14759">
    <property type="entry name" value="Reductase_C"/>
    <property type="match status" value="1"/>
</dbReference>
<dbReference type="SUPFAM" id="SSF55424">
    <property type="entry name" value="FAD/NAD-linked reductases, dimerisation (C-terminal) domain"/>
    <property type="match status" value="1"/>
</dbReference>
<dbReference type="InterPro" id="IPR023753">
    <property type="entry name" value="FAD/NAD-binding_dom"/>
</dbReference>
<evidence type="ECO:0000256" key="4">
    <source>
        <dbReference type="ARBA" id="ARBA00023002"/>
    </source>
</evidence>
<feature type="domain" description="FAD/NAD(P)-binding" evidence="5">
    <location>
        <begin position="4"/>
        <end position="308"/>
    </location>
</feature>
<dbReference type="PANTHER" id="PTHR43557:SF2">
    <property type="entry name" value="RIESKE DOMAIN-CONTAINING PROTEIN-RELATED"/>
    <property type="match status" value="1"/>
</dbReference>
<keyword evidence="7" id="KW-0223">Dioxygenase</keyword>
<dbReference type="PRINTS" id="PR00411">
    <property type="entry name" value="PNDRDTASEI"/>
</dbReference>
<organism evidence="7 8">
    <name type="scientific">Kibdelosporangium aridum</name>
    <dbReference type="NCBI Taxonomy" id="2030"/>
    <lineage>
        <taxon>Bacteria</taxon>
        <taxon>Bacillati</taxon>
        <taxon>Actinomycetota</taxon>
        <taxon>Actinomycetes</taxon>
        <taxon>Pseudonocardiales</taxon>
        <taxon>Pseudonocardiaceae</taxon>
        <taxon>Kibdelosporangium</taxon>
    </lineage>
</organism>
<dbReference type="Proteomes" id="UP000192674">
    <property type="component" value="Unassembled WGS sequence"/>
</dbReference>
<gene>
    <name evidence="7" type="ORF">SAMN05661093_10905</name>
</gene>
<keyword evidence="3" id="KW-0274">FAD</keyword>
<dbReference type="Gene3D" id="3.30.390.30">
    <property type="match status" value="1"/>
</dbReference>
<dbReference type="Gene3D" id="3.50.50.60">
    <property type="entry name" value="FAD/NAD(P)-binding domain"/>
    <property type="match status" value="2"/>
</dbReference>
<dbReference type="RefSeq" id="WP_084434855.1">
    <property type="nucleotide sequence ID" value="NZ_FWXV01000022.1"/>
</dbReference>
<protein>
    <submittedName>
        <fullName evidence="7">3-phenylpropionate/trans-cinnamate dioxygenase ferredoxin reductase subunit</fullName>
    </submittedName>
</protein>